<keyword evidence="2" id="KW-1185">Reference proteome</keyword>
<dbReference type="AlphaFoldDB" id="A0A3M0JMC9"/>
<gene>
    <name evidence="1" type="ORF">DUI87_21359</name>
</gene>
<comment type="caution">
    <text evidence="1">The sequence shown here is derived from an EMBL/GenBank/DDBJ whole genome shotgun (WGS) entry which is preliminary data.</text>
</comment>
<name>A0A3M0JMC9_HIRRU</name>
<proteinExistence type="predicted"/>
<evidence type="ECO:0000313" key="2">
    <source>
        <dbReference type="Proteomes" id="UP000269221"/>
    </source>
</evidence>
<dbReference type="EMBL" id="QRBI01000134">
    <property type="protein sequence ID" value="RMC02192.1"/>
    <property type="molecule type" value="Genomic_DNA"/>
</dbReference>
<dbReference type="Proteomes" id="UP000269221">
    <property type="component" value="Unassembled WGS sequence"/>
</dbReference>
<accession>A0A3M0JMC9</accession>
<organism evidence="1 2">
    <name type="scientific">Hirundo rustica rustica</name>
    <dbReference type="NCBI Taxonomy" id="333673"/>
    <lineage>
        <taxon>Eukaryota</taxon>
        <taxon>Metazoa</taxon>
        <taxon>Chordata</taxon>
        <taxon>Craniata</taxon>
        <taxon>Vertebrata</taxon>
        <taxon>Euteleostomi</taxon>
        <taxon>Archelosauria</taxon>
        <taxon>Archosauria</taxon>
        <taxon>Dinosauria</taxon>
        <taxon>Saurischia</taxon>
        <taxon>Theropoda</taxon>
        <taxon>Coelurosauria</taxon>
        <taxon>Aves</taxon>
        <taxon>Neognathae</taxon>
        <taxon>Neoaves</taxon>
        <taxon>Telluraves</taxon>
        <taxon>Australaves</taxon>
        <taxon>Passeriformes</taxon>
        <taxon>Sylvioidea</taxon>
        <taxon>Hirundinidae</taxon>
        <taxon>Hirundo</taxon>
    </lineage>
</organism>
<protein>
    <submittedName>
        <fullName evidence="1">Uncharacterized protein</fullName>
    </submittedName>
</protein>
<sequence>MLYNSLVLATSPLTCIRNPGWISLCLTDVLLIGLGAEIGGPDFNMPVALHGPNLNIYLDSSNAVNYKFSRLVGVEVESVEVEKMGMGMKKTNLSGHGGWQNLNSLRVNPSYSYADSGTDSSLAEFRDE</sequence>
<evidence type="ECO:0000313" key="1">
    <source>
        <dbReference type="EMBL" id="RMC02192.1"/>
    </source>
</evidence>
<reference evidence="1 2" key="1">
    <citation type="submission" date="2018-07" db="EMBL/GenBank/DDBJ databases">
        <title>A high quality draft genome assembly of the barn swallow (H. rustica rustica).</title>
        <authorList>
            <person name="Formenti G."/>
            <person name="Chiara M."/>
            <person name="Poveda L."/>
            <person name="Francoijs K.-J."/>
            <person name="Bonisoli-Alquati A."/>
            <person name="Canova L."/>
            <person name="Gianfranceschi L."/>
            <person name="Horner D.S."/>
            <person name="Saino N."/>
        </authorList>
    </citation>
    <scope>NUCLEOTIDE SEQUENCE [LARGE SCALE GENOMIC DNA]</scope>
    <source>
        <strain evidence="1">Chelidonia</strain>
        <tissue evidence="1">Blood</tissue>
    </source>
</reference>